<dbReference type="eggNOG" id="KOG2771">
    <property type="taxonomic scope" value="Eukaryota"/>
</dbReference>
<dbReference type="Gene3D" id="3.40.140.10">
    <property type="entry name" value="Cytidine Deaminase, domain 2"/>
    <property type="match status" value="1"/>
</dbReference>
<reference evidence="4" key="1">
    <citation type="submission" date="2006-10" db="EMBL/GenBank/DDBJ databases">
        <authorList>
            <person name="Amadeo P."/>
            <person name="Zhao Q."/>
            <person name="Wortman J."/>
            <person name="Fraser-Liggett C."/>
            <person name="Carlton J."/>
        </authorList>
    </citation>
    <scope>NUCLEOTIDE SEQUENCE</scope>
    <source>
        <strain evidence="4">G3</strain>
    </source>
</reference>
<dbReference type="RefSeq" id="XP_001329053.1">
    <property type="nucleotide sequence ID" value="XM_001329018.1"/>
</dbReference>
<dbReference type="Proteomes" id="UP000001542">
    <property type="component" value="Unassembled WGS sequence"/>
</dbReference>
<dbReference type="InterPro" id="IPR016193">
    <property type="entry name" value="Cytidine_deaminase-like"/>
</dbReference>
<dbReference type="PANTHER" id="PTHR11079:SF156">
    <property type="entry name" value="INACTIVE TRNA-SPECIFIC ADENOSINE DEAMINASE-LIKE PROTEIN 3-RELATED"/>
    <property type="match status" value="1"/>
</dbReference>
<proteinExistence type="inferred from homology"/>
<dbReference type="VEuPathDB" id="TrichDB:TVAGG3_1000500"/>
<dbReference type="PANTHER" id="PTHR11079">
    <property type="entry name" value="CYTOSINE DEAMINASE FAMILY MEMBER"/>
    <property type="match status" value="1"/>
</dbReference>
<dbReference type="KEGG" id="tva:4774841"/>
<dbReference type="InParanoid" id="A2DS60"/>
<name>A2DS60_TRIV3</name>
<dbReference type="FunCoup" id="A2DS60">
    <property type="interactions" value="400"/>
</dbReference>
<dbReference type="InterPro" id="IPR002125">
    <property type="entry name" value="CMP_dCMP_dom"/>
</dbReference>
<accession>A2DS60</accession>
<dbReference type="VEuPathDB" id="TrichDB:TVAG_447890"/>
<dbReference type="FunFam" id="3.40.140.10:FF:000118">
    <property type="entry name" value="tRNA-specific adenosine deaminase subunit TAD3, putative"/>
    <property type="match status" value="1"/>
</dbReference>
<organism evidence="4 5">
    <name type="scientific">Trichomonas vaginalis (strain ATCC PRA-98 / G3)</name>
    <dbReference type="NCBI Taxonomy" id="412133"/>
    <lineage>
        <taxon>Eukaryota</taxon>
        <taxon>Metamonada</taxon>
        <taxon>Parabasalia</taxon>
        <taxon>Trichomonadida</taxon>
        <taxon>Trichomonadidae</taxon>
        <taxon>Trichomonas</taxon>
    </lineage>
</organism>
<dbReference type="GO" id="GO:0008033">
    <property type="term" value="P:tRNA processing"/>
    <property type="evidence" value="ECO:0007669"/>
    <property type="project" value="UniProtKB-KW"/>
</dbReference>
<dbReference type="PROSITE" id="PS51747">
    <property type="entry name" value="CYT_DCMP_DEAMINASES_2"/>
    <property type="match status" value="1"/>
</dbReference>
<evidence type="ECO:0000313" key="5">
    <source>
        <dbReference type="Proteomes" id="UP000001542"/>
    </source>
</evidence>
<dbReference type="GO" id="GO:0003824">
    <property type="term" value="F:catalytic activity"/>
    <property type="evidence" value="ECO:0007669"/>
    <property type="project" value="InterPro"/>
</dbReference>
<sequence>MGIQNSTPTLPPAELKEIASNALDGDMMFEEGIATTIDPKNANVINQNFQIERRRHIQRFRLEPDGRKSVVLSYSKDEVEMVKNKLQELGLSTDVFFINLPCWCPRNLEQKNQAHAFWPMNNLIDQSLPEKVNIDEHIKYLEKCYNEKCIIIAKPDTPLVVAKAKSDCDNCECCFEHGVIDAVGEASRWAIQNDSYLCTNLDVYCYYEPCCMCTMAMVHSRVGRLFFIEPNPKYGGVMNQAHINQSPKINHRFRAFRMVFTNSV</sequence>
<feature type="domain" description="CMP/dCMP-type deaminase" evidence="3">
    <location>
        <begin position="132"/>
        <end position="256"/>
    </location>
</feature>
<protein>
    <submittedName>
        <fullName evidence="4">Cytidine and deoxycytidylate deaminase zinc-binding region family protein</fullName>
    </submittedName>
</protein>
<evidence type="ECO:0000313" key="4">
    <source>
        <dbReference type="EMBL" id="EAY16830.1"/>
    </source>
</evidence>
<dbReference type="SMR" id="A2DS60"/>
<reference evidence="4" key="2">
    <citation type="journal article" date="2007" name="Science">
        <title>Draft genome sequence of the sexually transmitted pathogen Trichomonas vaginalis.</title>
        <authorList>
            <person name="Carlton J.M."/>
            <person name="Hirt R.P."/>
            <person name="Silva J.C."/>
            <person name="Delcher A.L."/>
            <person name="Schatz M."/>
            <person name="Zhao Q."/>
            <person name="Wortman J.R."/>
            <person name="Bidwell S.L."/>
            <person name="Alsmark U.C.M."/>
            <person name="Besteiro S."/>
            <person name="Sicheritz-Ponten T."/>
            <person name="Noel C.J."/>
            <person name="Dacks J.B."/>
            <person name="Foster P.G."/>
            <person name="Simillion C."/>
            <person name="Van de Peer Y."/>
            <person name="Miranda-Saavedra D."/>
            <person name="Barton G.J."/>
            <person name="Westrop G.D."/>
            <person name="Mueller S."/>
            <person name="Dessi D."/>
            <person name="Fiori P.L."/>
            <person name="Ren Q."/>
            <person name="Paulsen I."/>
            <person name="Zhang H."/>
            <person name="Bastida-Corcuera F.D."/>
            <person name="Simoes-Barbosa A."/>
            <person name="Brown M.T."/>
            <person name="Hayes R.D."/>
            <person name="Mukherjee M."/>
            <person name="Okumura C.Y."/>
            <person name="Schneider R."/>
            <person name="Smith A.J."/>
            <person name="Vanacova S."/>
            <person name="Villalvazo M."/>
            <person name="Haas B.J."/>
            <person name="Pertea M."/>
            <person name="Feldblyum T.V."/>
            <person name="Utterback T.R."/>
            <person name="Shu C.L."/>
            <person name="Osoegawa K."/>
            <person name="de Jong P.J."/>
            <person name="Hrdy I."/>
            <person name="Horvathova L."/>
            <person name="Zubacova Z."/>
            <person name="Dolezal P."/>
            <person name="Malik S.B."/>
            <person name="Logsdon J.M. Jr."/>
            <person name="Henze K."/>
            <person name="Gupta A."/>
            <person name="Wang C.C."/>
            <person name="Dunne R.L."/>
            <person name="Upcroft J.A."/>
            <person name="Upcroft P."/>
            <person name="White O."/>
            <person name="Salzberg S.L."/>
            <person name="Tang P."/>
            <person name="Chiu C.-H."/>
            <person name="Lee Y.-S."/>
            <person name="Embley T.M."/>
            <person name="Coombs G.H."/>
            <person name="Mottram J.C."/>
            <person name="Tachezy J."/>
            <person name="Fraser-Liggett C.M."/>
            <person name="Johnson P.J."/>
        </authorList>
    </citation>
    <scope>NUCLEOTIDE SEQUENCE [LARGE SCALE GENOMIC DNA]</scope>
    <source>
        <strain evidence="4">G3</strain>
    </source>
</reference>
<evidence type="ECO:0000256" key="1">
    <source>
        <dbReference type="ARBA" id="ARBA00022694"/>
    </source>
</evidence>
<dbReference type="SUPFAM" id="SSF53927">
    <property type="entry name" value="Cytidine deaminase-like"/>
    <property type="match status" value="1"/>
</dbReference>
<gene>
    <name evidence="4" type="ORF">TVAG_447890</name>
</gene>
<evidence type="ECO:0000256" key="2">
    <source>
        <dbReference type="ARBA" id="ARBA00038160"/>
    </source>
</evidence>
<keyword evidence="5" id="KW-1185">Reference proteome</keyword>
<dbReference type="EMBL" id="DS113238">
    <property type="protein sequence ID" value="EAY16830.1"/>
    <property type="molecule type" value="Genomic_DNA"/>
</dbReference>
<dbReference type="STRING" id="5722.A2DS60"/>
<dbReference type="OrthoDB" id="3180714at2759"/>
<keyword evidence="1" id="KW-0819">tRNA processing</keyword>
<evidence type="ECO:0000259" key="3">
    <source>
        <dbReference type="PROSITE" id="PS51747"/>
    </source>
</evidence>
<dbReference type="GO" id="GO:0005737">
    <property type="term" value="C:cytoplasm"/>
    <property type="evidence" value="ECO:0000318"/>
    <property type="project" value="GO_Central"/>
</dbReference>
<dbReference type="GO" id="GO:0005634">
    <property type="term" value="C:nucleus"/>
    <property type="evidence" value="ECO:0000318"/>
    <property type="project" value="GO_Central"/>
</dbReference>
<dbReference type="AlphaFoldDB" id="A2DS60"/>
<comment type="similarity">
    <text evidence="2">Belongs to the cytidine and deoxycytidylate deaminase family. ADAT3 subfamily.</text>
</comment>